<dbReference type="EMBL" id="JACHHK010000003">
    <property type="protein sequence ID" value="MBB5182987.1"/>
    <property type="molecule type" value="Genomic_DNA"/>
</dbReference>
<keyword evidence="6" id="KW-1185">Reference proteome</keyword>
<protein>
    <submittedName>
        <fullName evidence="5">DNA-binding transcriptional regulator YhcF (GntR family)</fullName>
    </submittedName>
</protein>
<name>A0A7W8CZ57_9FIRM</name>
<dbReference type="InterPro" id="IPR036390">
    <property type="entry name" value="WH_DNA-bd_sf"/>
</dbReference>
<sequence length="121" mass="13878">MTWKLDPDRPIYLQIIDRIQTDIVTGVYPPGGQLPSVRALALEAGVNPNTLQKAMSELERSGLVESHRTSGRFVTTDEEKIRRLKESLVKQEIQTLLKKLKIYGLTKAELIEYIERNEEEQ</sequence>
<dbReference type="SUPFAM" id="SSF46785">
    <property type="entry name" value="Winged helix' DNA-binding domain"/>
    <property type="match status" value="1"/>
</dbReference>
<dbReference type="AlphaFoldDB" id="A0A7W8CZ57"/>
<dbReference type="RefSeq" id="WP_183328166.1">
    <property type="nucleotide sequence ID" value="NZ_JACHHK010000003.1"/>
</dbReference>
<keyword evidence="2 5" id="KW-0238">DNA-binding</keyword>
<dbReference type="PANTHER" id="PTHR38445">
    <property type="entry name" value="HTH-TYPE TRANSCRIPTIONAL REPRESSOR YTRA"/>
    <property type="match status" value="1"/>
</dbReference>
<dbReference type="CDD" id="cd07377">
    <property type="entry name" value="WHTH_GntR"/>
    <property type="match status" value="1"/>
</dbReference>
<evidence type="ECO:0000259" key="4">
    <source>
        <dbReference type="PROSITE" id="PS50949"/>
    </source>
</evidence>
<evidence type="ECO:0000256" key="3">
    <source>
        <dbReference type="ARBA" id="ARBA00023163"/>
    </source>
</evidence>
<proteinExistence type="predicted"/>
<dbReference type="PROSITE" id="PS50949">
    <property type="entry name" value="HTH_GNTR"/>
    <property type="match status" value="1"/>
</dbReference>
<evidence type="ECO:0000313" key="5">
    <source>
        <dbReference type="EMBL" id="MBB5182987.1"/>
    </source>
</evidence>
<accession>A0A7W8CZ57</accession>
<dbReference type="PANTHER" id="PTHR38445:SF6">
    <property type="entry name" value="GNTR-FAMILY TRANSCRIPTIONAL REGULATOR"/>
    <property type="match status" value="1"/>
</dbReference>
<evidence type="ECO:0000313" key="6">
    <source>
        <dbReference type="Proteomes" id="UP000539953"/>
    </source>
</evidence>
<dbReference type="GO" id="GO:0003677">
    <property type="term" value="F:DNA binding"/>
    <property type="evidence" value="ECO:0007669"/>
    <property type="project" value="UniProtKB-KW"/>
</dbReference>
<organism evidence="5 6">
    <name type="scientific">Catenisphaera adipataccumulans</name>
    <dbReference type="NCBI Taxonomy" id="700500"/>
    <lineage>
        <taxon>Bacteria</taxon>
        <taxon>Bacillati</taxon>
        <taxon>Bacillota</taxon>
        <taxon>Erysipelotrichia</taxon>
        <taxon>Erysipelotrichales</taxon>
        <taxon>Erysipelotrichaceae</taxon>
        <taxon>Catenisphaera</taxon>
    </lineage>
</organism>
<keyword evidence="3" id="KW-0804">Transcription</keyword>
<gene>
    <name evidence="5" type="ORF">HNQ47_001007</name>
</gene>
<reference evidence="5 6" key="1">
    <citation type="submission" date="2020-08" db="EMBL/GenBank/DDBJ databases">
        <title>Genomic Encyclopedia of Type Strains, Phase IV (KMG-IV): sequencing the most valuable type-strain genomes for metagenomic binning, comparative biology and taxonomic classification.</title>
        <authorList>
            <person name="Goeker M."/>
        </authorList>
    </citation>
    <scope>NUCLEOTIDE SEQUENCE [LARGE SCALE GENOMIC DNA]</scope>
    <source>
        <strain evidence="5 6">DSM 25799</strain>
    </source>
</reference>
<dbReference type="InterPro" id="IPR036388">
    <property type="entry name" value="WH-like_DNA-bd_sf"/>
</dbReference>
<dbReference type="InterPro" id="IPR000524">
    <property type="entry name" value="Tscrpt_reg_HTH_GntR"/>
</dbReference>
<dbReference type="Gene3D" id="1.10.10.10">
    <property type="entry name" value="Winged helix-like DNA-binding domain superfamily/Winged helix DNA-binding domain"/>
    <property type="match status" value="1"/>
</dbReference>
<dbReference type="GO" id="GO:0003700">
    <property type="term" value="F:DNA-binding transcription factor activity"/>
    <property type="evidence" value="ECO:0007669"/>
    <property type="project" value="InterPro"/>
</dbReference>
<evidence type="ECO:0000256" key="1">
    <source>
        <dbReference type="ARBA" id="ARBA00023015"/>
    </source>
</evidence>
<evidence type="ECO:0000256" key="2">
    <source>
        <dbReference type="ARBA" id="ARBA00023125"/>
    </source>
</evidence>
<dbReference type="Proteomes" id="UP000539953">
    <property type="component" value="Unassembled WGS sequence"/>
</dbReference>
<feature type="domain" description="HTH gntR-type" evidence="4">
    <location>
        <begin position="9"/>
        <end position="77"/>
    </location>
</feature>
<comment type="caution">
    <text evidence="5">The sequence shown here is derived from an EMBL/GenBank/DDBJ whole genome shotgun (WGS) entry which is preliminary data.</text>
</comment>
<dbReference type="SMART" id="SM00345">
    <property type="entry name" value="HTH_GNTR"/>
    <property type="match status" value="1"/>
</dbReference>
<keyword evidence="1" id="KW-0805">Transcription regulation</keyword>
<dbReference type="Pfam" id="PF00392">
    <property type="entry name" value="GntR"/>
    <property type="match status" value="1"/>
</dbReference>